<accession>A0A162AQ27</accession>
<proteinExistence type="predicted"/>
<reference evidence="1" key="2">
    <citation type="submission" date="2022-03" db="EMBL/GenBank/DDBJ databases">
        <title>Draft title - Genomic analysis of global carrot germplasm unveils the trajectory of domestication and the origin of high carotenoid orange carrot.</title>
        <authorList>
            <person name="Iorizzo M."/>
            <person name="Ellison S."/>
            <person name="Senalik D."/>
            <person name="Macko-Podgorni A."/>
            <person name="Grzebelus D."/>
            <person name="Bostan H."/>
            <person name="Rolling W."/>
            <person name="Curaba J."/>
            <person name="Simon P."/>
        </authorList>
    </citation>
    <scope>NUCLEOTIDE SEQUENCE</scope>
    <source>
        <tissue evidence="1">Leaf</tissue>
    </source>
</reference>
<protein>
    <submittedName>
        <fullName evidence="1">Uncharacterized protein</fullName>
    </submittedName>
</protein>
<evidence type="ECO:0000313" key="2">
    <source>
        <dbReference type="Proteomes" id="UP000077755"/>
    </source>
</evidence>
<dbReference type="PANTHER" id="PTHR34835:SF60">
    <property type="entry name" value="OS10G0490300 PROTEIN"/>
    <property type="match status" value="1"/>
</dbReference>
<dbReference type="AlphaFoldDB" id="A0A162AQ27"/>
<dbReference type="Gene3D" id="1.10.418.20">
    <property type="match status" value="1"/>
</dbReference>
<dbReference type="Proteomes" id="UP000077755">
    <property type="component" value="Chromosome 2"/>
</dbReference>
<dbReference type="PANTHER" id="PTHR34835">
    <property type="entry name" value="OS07G0283600 PROTEIN-RELATED"/>
    <property type="match status" value="1"/>
</dbReference>
<gene>
    <name evidence="1" type="ORF">DCAR_0205590</name>
</gene>
<dbReference type="SUPFAM" id="SSF54001">
    <property type="entry name" value="Cysteine proteinases"/>
    <property type="match status" value="1"/>
</dbReference>
<sequence>MKRRIHLGKAVSTVDPEILNDDQGDQYFSLLNSFYKYAKRSCSLKNINSIPLLMPEVPKQNDDKSCGFYVLFYTTQFLKMCPYTFSLMADYPSFMSKTWFTAEDVEELRSGLLNLFRKTGSGAWRSKCDMDMLRLIDTCKSAGNSVQRNNRKNPKRGRPDCKKDDDVTLVFLEKKRRTRETKEQETDDRDDDKIVCQGNKLFMKLSPSLFCDMIKNLSVSQREWISQTGFGSILNFDLKSYPKYLSYSVVNNFDYDSCCIVICGRSIEVSDVDVHDVLGLPLGPQKIPFVKSEPLAKEWRKQYGESKNSFRVAVKDVISAVNDSMLADMFEKVYKVLAAKQGNKILYGLVTASTDRNLPRFTPWNNYCLIKLEQVLIQRSFLVNGELRTPDIDYMTLQGCRVKGKIDDAEVQTDTHATPVEEMHLERGNWCSLERDDGDLDWDLLPKSTTKGQEWPCRTAYRASSSRTSYHQEKQEWSDNNRDVKVQGTEPSSIFEQVKTSEWIGCTTIDEDKFVNVCYSH</sequence>
<evidence type="ECO:0000313" key="1">
    <source>
        <dbReference type="EMBL" id="WOG86387.1"/>
    </source>
</evidence>
<organism evidence="1 2">
    <name type="scientific">Daucus carota subsp. sativus</name>
    <name type="common">Carrot</name>
    <dbReference type="NCBI Taxonomy" id="79200"/>
    <lineage>
        <taxon>Eukaryota</taxon>
        <taxon>Viridiplantae</taxon>
        <taxon>Streptophyta</taxon>
        <taxon>Embryophyta</taxon>
        <taxon>Tracheophyta</taxon>
        <taxon>Spermatophyta</taxon>
        <taxon>Magnoliopsida</taxon>
        <taxon>eudicotyledons</taxon>
        <taxon>Gunneridae</taxon>
        <taxon>Pentapetalae</taxon>
        <taxon>asterids</taxon>
        <taxon>campanulids</taxon>
        <taxon>Apiales</taxon>
        <taxon>Apiaceae</taxon>
        <taxon>Apioideae</taxon>
        <taxon>Scandiceae</taxon>
        <taxon>Daucinae</taxon>
        <taxon>Daucus</taxon>
        <taxon>Daucus sect. Daucus</taxon>
    </lineage>
</organism>
<dbReference type="InterPro" id="IPR038765">
    <property type="entry name" value="Papain-like_cys_pep_sf"/>
</dbReference>
<keyword evidence="2" id="KW-1185">Reference proteome</keyword>
<dbReference type="EMBL" id="CP093344">
    <property type="protein sequence ID" value="WOG86387.1"/>
    <property type="molecule type" value="Genomic_DNA"/>
</dbReference>
<dbReference type="Gramene" id="KZN04223">
    <property type="protein sequence ID" value="KZN04223"/>
    <property type="gene ID" value="DCAR_005060"/>
</dbReference>
<reference evidence="1" key="1">
    <citation type="journal article" date="2016" name="Nat. Genet.">
        <title>A high-quality carrot genome assembly provides new insights into carotenoid accumulation and asterid genome evolution.</title>
        <authorList>
            <person name="Iorizzo M."/>
            <person name="Ellison S."/>
            <person name="Senalik D."/>
            <person name="Zeng P."/>
            <person name="Satapoomin P."/>
            <person name="Huang J."/>
            <person name="Bowman M."/>
            <person name="Iovene M."/>
            <person name="Sanseverino W."/>
            <person name="Cavagnaro P."/>
            <person name="Yildiz M."/>
            <person name="Macko-Podgorni A."/>
            <person name="Moranska E."/>
            <person name="Grzebelus E."/>
            <person name="Grzebelus D."/>
            <person name="Ashrafi H."/>
            <person name="Zheng Z."/>
            <person name="Cheng S."/>
            <person name="Spooner D."/>
            <person name="Van Deynze A."/>
            <person name="Simon P."/>
        </authorList>
    </citation>
    <scope>NUCLEOTIDE SEQUENCE</scope>
    <source>
        <tissue evidence="1">Leaf</tissue>
    </source>
</reference>
<name>A0A162AQ27_DAUCS</name>